<name>A0A6N6M2F7_9FLAO</name>
<accession>A0A6N6M2F7</accession>
<dbReference type="OrthoDB" id="1524821at2"/>
<gene>
    <name evidence="1" type="ORF">F3059_10970</name>
</gene>
<proteinExistence type="predicted"/>
<evidence type="ECO:0000313" key="2">
    <source>
        <dbReference type="Proteomes" id="UP000435357"/>
    </source>
</evidence>
<dbReference type="InterPro" id="IPR003772">
    <property type="entry name" value="YceD"/>
</dbReference>
<dbReference type="RefSeq" id="WP_151169187.1">
    <property type="nucleotide sequence ID" value="NZ_WACR01000009.1"/>
</dbReference>
<keyword evidence="2" id="KW-1185">Reference proteome</keyword>
<dbReference type="Proteomes" id="UP000435357">
    <property type="component" value="Unassembled WGS sequence"/>
</dbReference>
<dbReference type="EMBL" id="WACR01000009">
    <property type="protein sequence ID" value="KAB1063161.1"/>
    <property type="molecule type" value="Genomic_DNA"/>
</dbReference>
<organism evidence="1 2">
    <name type="scientific">Salibacter halophilus</name>
    <dbReference type="NCBI Taxonomy" id="1803916"/>
    <lineage>
        <taxon>Bacteria</taxon>
        <taxon>Pseudomonadati</taxon>
        <taxon>Bacteroidota</taxon>
        <taxon>Flavobacteriia</taxon>
        <taxon>Flavobacteriales</taxon>
        <taxon>Salibacteraceae</taxon>
        <taxon>Salibacter</taxon>
    </lineage>
</organism>
<protein>
    <submittedName>
        <fullName evidence="1">DUF177 domain-containing protein</fullName>
    </submittedName>
</protein>
<dbReference type="AlphaFoldDB" id="A0A6N6M2F7"/>
<evidence type="ECO:0000313" key="1">
    <source>
        <dbReference type="EMBL" id="KAB1063161.1"/>
    </source>
</evidence>
<reference evidence="1 2" key="1">
    <citation type="submission" date="2019-09" db="EMBL/GenBank/DDBJ databases">
        <title>Genomes of Cryomorphaceae.</title>
        <authorList>
            <person name="Bowman J.P."/>
        </authorList>
    </citation>
    <scope>NUCLEOTIDE SEQUENCE [LARGE SCALE GENOMIC DNA]</scope>
    <source>
        <strain evidence="1 2">KCTC 52047</strain>
    </source>
</reference>
<sequence length="176" mass="20925">MEKRQMLKEFEIQFAGLKVGEHNFDFQIDRLFFDCIEYSDIDDGEFTVSLKMQKEANMLLLDFEINGDLISTCDRCLDPVRYPVELEEQLIVKFSDEEEQPDDEHLYLIPTDEHTLNVSQMIYELIRVHVPLTVTHEEGECNQKMIEQLERAKPQKEDDVDPRWNKLKELINKENK</sequence>
<comment type="caution">
    <text evidence="1">The sequence shown here is derived from an EMBL/GenBank/DDBJ whole genome shotgun (WGS) entry which is preliminary data.</text>
</comment>
<dbReference type="Pfam" id="PF02620">
    <property type="entry name" value="YceD"/>
    <property type="match status" value="1"/>
</dbReference>